<keyword evidence="2" id="KW-0963">Cytoplasm</keyword>
<dbReference type="PANTHER" id="PTHR15454">
    <property type="entry name" value="NISCHARIN RELATED"/>
    <property type="match status" value="1"/>
</dbReference>
<evidence type="ECO:0000256" key="14">
    <source>
        <dbReference type="SAM" id="MobiDB-lite"/>
    </source>
</evidence>
<comment type="caution">
    <text evidence="15">The sequence shown here is derived from an EMBL/GenBank/DDBJ whole genome shotgun (WGS) entry which is preliminary data.</text>
</comment>
<dbReference type="PANTHER" id="PTHR15454:SF34">
    <property type="entry name" value="LEUCINE-RICH REPEAT AND COILED-COIL DOMAIN-CONTAINING PROTEIN 1"/>
    <property type="match status" value="1"/>
</dbReference>
<reference evidence="15" key="1">
    <citation type="submission" date="2022-03" db="EMBL/GenBank/DDBJ databases">
        <authorList>
            <person name="Martin C."/>
        </authorList>
    </citation>
    <scope>NUCLEOTIDE SEQUENCE</scope>
</reference>
<sequence>MYGAEIDLESNSLCLIDSAITSLQDVPLRPHLTNLNLHSNHIERIEKLSHLTLLKHLDLSSNQISRIEGLNGLVSLKSLNLACNHISRVEGLERLNNLERLNLSYNNLTDITCLQLMYEPQYKLSHIDLHGNNIQSIDMVTQSLAGCTSLRHLYLQYESADNPVCYVPNYHKHVMTVLPQLISLDGLDQHERPMAVTVDNVLADIPGIEDFMDVLKPPSSTDAKDVIKLATPNIDTVLEKFRSRGASTPELTSNTSFGNTTSSVTSDGRGLSGATTSSSNDLIHTPPEKLKKTDHEERLEKLEQQLAEYLTSNDKKGIESAEEKTKKSNTIEKRPVRSRYVAKRDCDVTDESDVDSAQSQRTLKNKKTTGIPSLQKGGRGSQRTAKPTQSMSEPQYNTRQPNKYTNGPQQNKRQPISTKVNTMDSPSAIAQDDQQRRDIEDTYVQLMKEVESERERRWKAEQAARKLVEHIQKLQTSAKEEHDVQDIAIQATTRLKHALTNEREAKLRLQDDLDATKKQLEDVSEQLKASQKHEEEQRRALRALETTSVQFETKRIQESSEQAKKVQQAQLQNSATQREAELLRTSVKSLKGQLQQMQELLADREQEHRKELSQRYSLGSPELQGLISKEVARVESRHIQELQANQNKIANLTQQYNELEDEFRMGLQVEANRFNELQTAYKASSTEAAENRQALVAAQKKDEKTSNIVTELTALVKEQKARITELAKTKQEQVADMKERLNQQDAHLEEARKRLSQMEFLKQENKKLVSKNHALESVIEGLRSERKLWSEELAQQGSSLAQDRGRLESKIEALTQETQTLRKQLDREVDGMKIKSKMIDDQTETIRKLKEGLSERDNDVKKAREESLKIQQDLEAQLAEESTAYQDAQNTIEKLQQRKEDLKEQLMELQAQLEDSQKAHGILNKKWTDKSSLIGRLEEQVQGMKTTWENKEKTLTEERDKAVQAAESAVEKLKSLDNAFRKQLDAKESSHQIELDKLTNQKQEELNEAYRRIMEVEDEMRALLAENESNKKAMDDRIRKLTQGFTELQQDLIR</sequence>
<dbReference type="GO" id="GO:0051301">
    <property type="term" value="P:cell division"/>
    <property type="evidence" value="ECO:0007669"/>
    <property type="project" value="UniProtKB-KW"/>
</dbReference>
<keyword evidence="9" id="KW-0131">Cell cycle</keyword>
<evidence type="ECO:0000256" key="4">
    <source>
        <dbReference type="ARBA" id="ARBA00022618"/>
    </source>
</evidence>
<dbReference type="Gene3D" id="1.10.287.1490">
    <property type="match status" value="1"/>
</dbReference>
<name>A0A8J1XHZ1_OWEFU</name>
<dbReference type="PRINTS" id="PR00019">
    <property type="entry name" value="LEURICHRPT"/>
</dbReference>
<organism evidence="15 16">
    <name type="scientific">Owenia fusiformis</name>
    <name type="common">Polychaete worm</name>
    <dbReference type="NCBI Taxonomy" id="6347"/>
    <lineage>
        <taxon>Eukaryota</taxon>
        <taxon>Metazoa</taxon>
        <taxon>Spiralia</taxon>
        <taxon>Lophotrochozoa</taxon>
        <taxon>Annelida</taxon>
        <taxon>Polychaeta</taxon>
        <taxon>Sedentaria</taxon>
        <taxon>Canalipalpata</taxon>
        <taxon>Sabellida</taxon>
        <taxon>Oweniida</taxon>
        <taxon>Oweniidae</taxon>
        <taxon>Owenia</taxon>
    </lineage>
</organism>
<evidence type="ECO:0000313" key="16">
    <source>
        <dbReference type="Proteomes" id="UP000749559"/>
    </source>
</evidence>
<protein>
    <recommendedName>
        <fullName evidence="12">Leucine-rich repeat and coiled-coil domain-containing protein 1</fullName>
    </recommendedName>
</protein>
<dbReference type="SUPFAM" id="SSF52075">
    <property type="entry name" value="Outer arm dynein light chain 1"/>
    <property type="match status" value="1"/>
</dbReference>
<dbReference type="EMBL" id="CAIIXF020000011">
    <property type="protein sequence ID" value="CAH1800262.1"/>
    <property type="molecule type" value="Genomic_DNA"/>
</dbReference>
<feature type="coiled-coil region" evidence="13">
    <location>
        <begin position="981"/>
        <end position="1033"/>
    </location>
</feature>
<dbReference type="SMART" id="SM00365">
    <property type="entry name" value="LRR_SD22"/>
    <property type="match status" value="3"/>
</dbReference>
<evidence type="ECO:0000256" key="5">
    <source>
        <dbReference type="ARBA" id="ARBA00022737"/>
    </source>
</evidence>
<dbReference type="GO" id="GO:0005814">
    <property type="term" value="C:centriole"/>
    <property type="evidence" value="ECO:0007669"/>
    <property type="project" value="UniProtKB-SubCell"/>
</dbReference>
<feature type="compositionally biased region" description="Polar residues" evidence="14">
    <location>
        <begin position="381"/>
        <end position="425"/>
    </location>
</feature>
<keyword evidence="8" id="KW-0206">Cytoskeleton</keyword>
<feature type="compositionally biased region" description="Polar residues" evidence="14">
    <location>
        <begin position="355"/>
        <end position="372"/>
    </location>
</feature>
<keyword evidence="7 13" id="KW-0175">Coiled coil</keyword>
<evidence type="ECO:0000256" key="3">
    <source>
        <dbReference type="ARBA" id="ARBA00022614"/>
    </source>
</evidence>
<keyword evidence="6" id="KW-0498">Mitosis</keyword>
<evidence type="ECO:0000256" key="1">
    <source>
        <dbReference type="ARBA" id="ARBA00004114"/>
    </source>
</evidence>
<dbReference type="AlphaFoldDB" id="A0A8J1XHZ1"/>
<evidence type="ECO:0000256" key="10">
    <source>
        <dbReference type="ARBA" id="ARBA00054059"/>
    </source>
</evidence>
<feature type="compositionally biased region" description="Low complexity" evidence="14">
    <location>
        <begin position="252"/>
        <end position="266"/>
    </location>
</feature>
<feature type="region of interest" description="Disordered" evidence="14">
    <location>
        <begin position="245"/>
        <end position="296"/>
    </location>
</feature>
<feature type="compositionally biased region" description="Polar residues" evidence="14">
    <location>
        <begin position="273"/>
        <end position="282"/>
    </location>
</feature>
<comment type="similarity">
    <text evidence="11">Belongs to the LRRCC1 family.</text>
</comment>
<keyword evidence="4" id="KW-0132">Cell division</keyword>
<gene>
    <name evidence="15" type="ORF">OFUS_LOCUS24175</name>
</gene>
<dbReference type="InterPro" id="IPR003591">
    <property type="entry name" value="Leu-rich_rpt_typical-subtyp"/>
</dbReference>
<accession>A0A8J1XHZ1</accession>
<dbReference type="SMART" id="SM00369">
    <property type="entry name" value="LRR_TYP"/>
    <property type="match status" value="3"/>
</dbReference>
<feature type="compositionally biased region" description="Basic and acidic residues" evidence="14">
    <location>
        <begin position="286"/>
        <end position="296"/>
    </location>
</feature>
<dbReference type="OrthoDB" id="7451790at2759"/>
<keyword evidence="5" id="KW-0677">Repeat</keyword>
<evidence type="ECO:0000256" key="2">
    <source>
        <dbReference type="ARBA" id="ARBA00022490"/>
    </source>
</evidence>
<keyword evidence="3" id="KW-0433">Leucine-rich repeat</keyword>
<feature type="coiled-coil region" evidence="13">
    <location>
        <begin position="720"/>
        <end position="926"/>
    </location>
</feature>
<feature type="coiled-coil region" evidence="13">
    <location>
        <begin position="566"/>
        <end position="614"/>
    </location>
</feature>
<feature type="region of interest" description="Disordered" evidence="14">
    <location>
        <begin position="310"/>
        <end position="437"/>
    </location>
</feature>
<dbReference type="InterPro" id="IPR001611">
    <property type="entry name" value="Leu-rich_rpt"/>
</dbReference>
<proteinExistence type="inferred from homology"/>
<feature type="coiled-coil region" evidence="13">
    <location>
        <begin position="499"/>
        <end position="537"/>
    </location>
</feature>
<evidence type="ECO:0000256" key="11">
    <source>
        <dbReference type="ARBA" id="ARBA00061329"/>
    </source>
</evidence>
<evidence type="ECO:0000256" key="7">
    <source>
        <dbReference type="ARBA" id="ARBA00023054"/>
    </source>
</evidence>
<evidence type="ECO:0000256" key="13">
    <source>
        <dbReference type="SAM" id="Coils"/>
    </source>
</evidence>
<evidence type="ECO:0000256" key="6">
    <source>
        <dbReference type="ARBA" id="ARBA00022776"/>
    </source>
</evidence>
<evidence type="ECO:0000256" key="8">
    <source>
        <dbReference type="ARBA" id="ARBA00023212"/>
    </source>
</evidence>
<dbReference type="PROSITE" id="PS51450">
    <property type="entry name" value="LRR"/>
    <property type="match status" value="5"/>
</dbReference>
<comment type="subcellular location">
    <subcellularLocation>
        <location evidence="1">Cytoplasm</location>
        <location evidence="1">Cytoskeleton</location>
        <location evidence="1">Microtubule organizing center</location>
        <location evidence="1">Centrosome</location>
        <location evidence="1">Centriole</location>
    </subcellularLocation>
</comment>
<dbReference type="GO" id="GO:0005737">
    <property type="term" value="C:cytoplasm"/>
    <property type="evidence" value="ECO:0007669"/>
    <property type="project" value="TreeGrafter"/>
</dbReference>
<evidence type="ECO:0000313" key="15">
    <source>
        <dbReference type="EMBL" id="CAH1800262.1"/>
    </source>
</evidence>
<feature type="compositionally biased region" description="Basic and acidic residues" evidence="14">
    <location>
        <begin position="313"/>
        <end position="335"/>
    </location>
</feature>
<dbReference type="Pfam" id="PF13855">
    <property type="entry name" value="LRR_8"/>
    <property type="match status" value="1"/>
</dbReference>
<dbReference type="FunFam" id="3.80.10.10:FF:000148">
    <property type="entry name" value="Leucine rich repeat and coiled-coil centrosomal protein 1"/>
    <property type="match status" value="1"/>
</dbReference>
<dbReference type="Gene3D" id="3.80.10.10">
    <property type="entry name" value="Ribonuclease Inhibitor"/>
    <property type="match status" value="2"/>
</dbReference>
<evidence type="ECO:0000256" key="12">
    <source>
        <dbReference type="ARBA" id="ARBA00067351"/>
    </source>
</evidence>
<evidence type="ECO:0000256" key="9">
    <source>
        <dbReference type="ARBA" id="ARBA00023306"/>
    </source>
</evidence>
<dbReference type="Proteomes" id="UP000749559">
    <property type="component" value="Unassembled WGS sequence"/>
</dbReference>
<dbReference type="InterPro" id="IPR032675">
    <property type="entry name" value="LRR_dom_sf"/>
</dbReference>
<comment type="function">
    <text evidence="10">Required for the organization of the mitotic spindle. Maintains the structural integrity of centrosomes during mitosis.</text>
</comment>
<keyword evidence="16" id="KW-1185">Reference proteome</keyword>